<evidence type="ECO:0000256" key="1">
    <source>
        <dbReference type="SAM" id="MobiDB-lite"/>
    </source>
</evidence>
<dbReference type="Proteomes" id="UP000008063">
    <property type="component" value="Unassembled WGS sequence"/>
</dbReference>
<dbReference type="HOGENOM" id="CLU_1289630_0_0_1"/>
<accession>F8Q9T1</accession>
<dbReference type="EMBL" id="GL945486">
    <property type="protein sequence ID" value="EGN95336.1"/>
    <property type="molecule type" value="Genomic_DNA"/>
</dbReference>
<feature type="region of interest" description="Disordered" evidence="1">
    <location>
        <begin position="113"/>
        <end position="132"/>
    </location>
</feature>
<dbReference type="AlphaFoldDB" id="F8Q9T1"/>
<feature type="region of interest" description="Disordered" evidence="1">
    <location>
        <begin position="1"/>
        <end position="22"/>
    </location>
</feature>
<protein>
    <submittedName>
        <fullName evidence="2">Uncharacterized protein</fullName>
    </submittedName>
</protein>
<keyword evidence="3" id="KW-1185">Reference proteome</keyword>
<evidence type="ECO:0000313" key="3">
    <source>
        <dbReference type="Proteomes" id="UP000008063"/>
    </source>
</evidence>
<organism evidence="3">
    <name type="scientific">Serpula lacrymans var. lacrymans (strain S7.3)</name>
    <name type="common">Dry rot fungus</name>
    <dbReference type="NCBI Taxonomy" id="936435"/>
    <lineage>
        <taxon>Eukaryota</taxon>
        <taxon>Fungi</taxon>
        <taxon>Dikarya</taxon>
        <taxon>Basidiomycota</taxon>
        <taxon>Agaricomycotina</taxon>
        <taxon>Agaricomycetes</taxon>
        <taxon>Agaricomycetidae</taxon>
        <taxon>Boletales</taxon>
        <taxon>Coniophorineae</taxon>
        <taxon>Serpulaceae</taxon>
        <taxon>Serpula</taxon>
    </lineage>
</organism>
<feature type="compositionally biased region" description="Polar residues" evidence="1">
    <location>
        <begin position="1"/>
        <end position="14"/>
    </location>
</feature>
<name>F8Q9T1_SERL3</name>
<sequence length="214" mass="23801">MESGNQDMRASSTKYLIGRESERPRLRTYLPRRKRMQHKTSTVLRIRVQDAPSCLLLRRLQHRLHTALNASRRKGELGMHSLTACAVPSASEKHNLFTYSGLKEAFPKPILTTRPTSCHNPHRSARSPREYHPSCSMSQYPYKIVSPLTSHVAGCRILGLLAVSGNDAHHSCTLDSGLKPDHLSALLSSVPGPYLGPRMRGASSKLILSPSLYI</sequence>
<proteinExistence type="predicted"/>
<reference evidence="3" key="1">
    <citation type="journal article" date="2011" name="Science">
        <title>The plant cell wall-decomposing machinery underlies the functional diversity of forest fungi.</title>
        <authorList>
            <person name="Eastwood D.C."/>
            <person name="Floudas D."/>
            <person name="Binder M."/>
            <person name="Majcherczyk A."/>
            <person name="Schneider P."/>
            <person name="Aerts A."/>
            <person name="Asiegbu F.O."/>
            <person name="Baker S.E."/>
            <person name="Barry K."/>
            <person name="Bendiksby M."/>
            <person name="Blumentritt M."/>
            <person name="Coutinho P.M."/>
            <person name="Cullen D."/>
            <person name="de Vries R.P."/>
            <person name="Gathman A."/>
            <person name="Goodell B."/>
            <person name="Henrissat B."/>
            <person name="Ihrmark K."/>
            <person name="Kauserud H."/>
            <person name="Kohler A."/>
            <person name="LaButti K."/>
            <person name="Lapidus A."/>
            <person name="Lavin J.L."/>
            <person name="Lee Y.-H."/>
            <person name="Lindquist E."/>
            <person name="Lilly W."/>
            <person name="Lucas S."/>
            <person name="Morin E."/>
            <person name="Murat C."/>
            <person name="Oguiza J.A."/>
            <person name="Park J."/>
            <person name="Pisabarro A.G."/>
            <person name="Riley R."/>
            <person name="Rosling A."/>
            <person name="Salamov A."/>
            <person name="Schmidt O."/>
            <person name="Schmutz J."/>
            <person name="Skrede I."/>
            <person name="Stenlid J."/>
            <person name="Wiebenga A."/>
            <person name="Xie X."/>
            <person name="Kuees U."/>
            <person name="Hibbett D.S."/>
            <person name="Hoffmeister D."/>
            <person name="Hoegberg N."/>
            <person name="Martin F."/>
            <person name="Grigoriev I.V."/>
            <person name="Watkinson S.C."/>
        </authorList>
    </citation>
    <scope>NUCLEOTIDE SEQUENCE [LARGE SCALE GENOMIC DNA]</scope>
    <source>
        <strain evidence="3">strain S7.3</strain>
    </source>
</reference>
<gene>
    <name evidence="2" type="ORF">SERLA73DRAFT_77376</name>
</gene>
<dbReference type="InParanoid" id="F8Q9T1"/>
<evidence type="ECO:0000313" key="2">
    <source>
        <dbReference type="EMBL" id="EGN95336.1"/>
    </source>
</evidence>